<dbReference type="SMART" id="SM00853">
    <property type="entry name" value="MutL_C"/>
    <property type="match status" value="1"/>
</dbReference>
<dbReference type="GO" id="GO:0016887">
    <property type="term" value="F:ATP hydrolysis activity"/>
    <property type="evidence" value="ECO:0007669"/>
    <property type="project" value="InterPro"/>
</dbReference>
<dbReference type="PANTHER" id="PTHR10073">
    <property type="entry name" value="DNA MISMATCH REPAIR PROTEIN MLH, PMS, MUTL"/>
    <property type="match status" value="1"/>
</dbReference>
<dbReference type="Gene3D" id="3.30.230.10">
    <property type="match status" value="1"/>
</dbReference>
<evidence type="ECO:0000256" key="1">
    <source>
        <dbReference type="ARBA" id="ARBA00006082"/>
    </source>
</evidence>
<dbReference type="Pfam" id="PF13589">
    <property type="entry name" value="HATPase_c_3"/>
    <property type="match status" value="1"/>
</dbReference>
<evidence type="ECO:0000259" key="3">
    <source>
        <dbReference type="SMART" id="SM00853"/>
    </source>
</evidence>
<organism evidence="4 5">
    <name type="scientific">Ogataea haglerorum</name>
    <dbReference type="NCBI Taxonomy" id="1937702"/>
    <lineage>
        <taxon>Eukaryota</taxon>
        <taxon>Fungi</taxon>
        <taxon>Dikarya</taxon>
        <taxon>Ascomycota</taxon>
        <taxon>Saccharomycotina</taxon>
        <taxon>Pichiomycetes</taxon>
        <taxon>Pichiales</taxon>
        <taxon>Pichiaceae</taxon>
        <taxon>Ogataea</taxon>
    </lineage>
</organism>
<comment type="similarity">
    <text evidence="1">Belongs to the DNA mismatch repair MutL/HexB family.</text>
</comment>
<dbReference type="GO" id="GO:0032300">
    <property type="term" value="C:mismatch repair complex"/>
    <property type="evidence" value="ECO:0007669"/>
    <property type="project" value="InterPro"/>
</dbReference>
<dbReference type="InterPro" id="IPR036890">
    <property type="entry name" value="HATPase_C_sf"/>
</dbReference>
<dbReference type="GO" id="GO:0005524">
    <property type="term" value="F:ATP binding"/>
    <property type="evidence" value="ECO:0007669"/>
    <property type="project" value="InterPro"/>
</dbReference>
<evidence type="ECO:0000256" key="2">
    <source>
        <dbReference type="ARBA" id="ARBA00022763"/>
    </source>
</evidence>
<dbReference type="GO" id="GO:0140664">
    <property type="term" value="F:ATP-dependent DNA damage sensor activity"/>
    <property type="evidence" value="ECO:0007669"/>
    <property type="project" value="InterPro"/>
</dbReference>
<keyword evidence="2" id="KW-0227">DNA damage</keyword>
<protein>
    <recommendedName>
        <fullName evidence="3">MutL C-terminal dimerisation domain-containing protein</fullName>
    </recommendedName>
</protein>
<comment type="caution">
    <text evidence="4">The sequence shown here is derived from an EMBL/GenBank/DDBJ whole genome shotgun (WGS) entry which is preliminary data.</text>
</comment>
<dbReference type="InterPro" id="IPR042120">
    <property type="entry name" value="MutL_C_dimsub"/>
</dbReference>
<dbReference type="SUPFAM" id="SSF118116">
    <property type="entry name" value="DNA mismatch repair protein MutL"/>
    <property type="match status" value="1"/>
</dbReference>
<feature type="domain" description="MutL C-terminal dimerisation" evidence="3">
    <location>
        <begin position="354"/>
        <end position="508"/>
    </location>
</feature>
<dbReference type="Pfam" id="PF08676">
    <property type="entry name" value="MutL_C"/>
    <property type="match status" value="1"/>
</dbReference>
<dbReference type="EMBL" id="JAHLUH010000001">
    <property type="protein sequence ID" value="KAG7730547.1"/>
    <property type="molecule type" value="Genomic_DNA"/>
</dbReference>
<dbReference type="InterPro" id="IPR014721">
    <property type="entry name" value="Ribsml_uS5_D2-typ_fold_subgr"/>
</dbReference>
<dbReference type="InterPro" id="IPR042121">
    <property type="entry name" value="MutL_C_regsub"/>
</dbReference>
<reference evidence="4" key="1">
    <citation type="journal article" date="2021" name="G3 (Bethesda)">
        <title>Genomic diversity, chromosomal rearrangements, and interspecies hybridization in the ogataea polymorpha species complex.</title>
        <authorList>
            <person name="Hanson S.J."/>
            <person name="Cinneide E.O."/>
            <person name="Salzberg L.I."/>
            <person name="Wolfe K.H."/>
            <person name="McGowan J."/>
            <person name="Fitzpatrick D.A."/>
            <person name="Matlin K."/>
        </authorList>
    </citation>
    <scope>NUCLEOTIDE SEQUENCE</scope>
    <source>
        <strain evidence="4">83-405-1</strain>
    </source>
</reference>
<sequence>MDHGKIRPVSHTVRSGVVVVDGTDVIRELLENSIDSGASHVAISVAFENGCLDIEVADNGTGVDPQDLAAMGRRHWTSKDLKESKFGFRGESLHAIMGLCTRTEIVSCRSGCAWKMHYIGTTAREQPRRCAFDGATGTSVRVVDVFGRVPVRKEQLAVEWREMTAKLSRTAFSVLVARPGVTVTLERNGVRVFSAINQGGVAGIVGLLEELFGLRDVVEPVEARFEDVDVTGVLGADVAKKCQFLFLNGRPLENRSLQRTISLQLGRQSALYVFDIRTPLQESDLLQSPSKRVFSPVLFDKIKAVLEEVVRRWTDKDRAGRVQKKARRSVGLSHFFSPATSVVLDGPSIGRSRVVAQVESKFVLVRIDDVLVALDQHACDERVRVEALYRRWTASTHTVAVHIEIPVDAGERERFARFSAELSRWGIKWRQENGLVVVREILALVAEKDALFVQTGVLRFLDDLASKRKRASASGGDWWVATAEMPEMYHETIRSQACREAIRFGRTLDHDSQCRLVSDLARCKDPLHCAHGRPTCVPLIRWLDR</sequence>
<evidence type="ECO:0000313" key="4">
    <source>
        <dbReference type="EMBL" id="KAG7730547.1"/>
    </source>
</evidence>
<dbReference type="InterPro" id="IPR014790">
    <property type="entry name" value="MutL_C"/>
</dbReference>
<dbReference type="InterPro" id="IPR037198">
    <property type="entry name" value="MutL_C_sf"/>
</dbReference>
<dbReference type="Gene3D" id="3.30.1370.100">
    <property type="entry name" value="MutL, C-terminal domain, regulatory subdomain"/>
    <property type="match status" value="1"/>
</dbReference>
<dbReference type="GO" id="GO:0061982">
    <property type="term" value="P:meiosis I cell cycle process"/>
    <property type="evidence" value="ECO:0007669"/>
    <property type="project" value="UniProtKB-ARBA"/>
</dbReference>
<proteinExistence type="inferred from homology"/>
<gene>
    <name evidence="4" type="ORF">KL933_000342</name>
</gene>
<accession>A0AAN6DAX1</accession>
<evidence type="ECO:0000313" key="5">
    <source>
        <dbReference type="Proteomes" id="UP000738402"/>
    </source>
</evidence>
<dbReference type="AlphaFoldDB" id="A0AAN6DAX1"/>
<dbReference type="Gene3D" id="3.30.1540.20">
    <property type="entry name" value="MutL, C-terminal domain, dimerisation subdomain"/>
    <property type="match status" value="1"/>
</dbReference>
<dbReference type="Gene3D" id="3.30.565.10">
    <property type="entry name" value="Histidine kinase-like ATPase, C-terminal domain"/>
    <property type="match status" value="1"/>
</dbReference>
<dbReference type="PANTHER" id="PTHR10073:SF47">
    <property type="entry name" value="DNA MISMATCH REPAIR PROTEIN MLH3"/>
    <property type="match status" value="1"/>
</dbReference>
<dbReference type="GO" id="GO:0006298">
    <property type="term" value="P:mismatch repair"/>
    <property type="evidence" value="ECO:0007669"/>
    <property type="project" value="InterPro"/>
</dbReference>
<dbReference type="Proteomes" id="UP000738402">
    <property type="component" value="Unassembled WGS sequence"/>
</dbReference>
<name>A0AAN6DAX1_9ASCO</name>
<dbReference type="SUPFAM" id="SSF55874">
    <property type="entry name" value="ATPase domain of HSP90 chaperone/DNA topoisomerase II/histidine kinase"/>
    <property type="match status" value="1"/>
</dbReference>
<dbReference type="InterPro" id="IPR038973">
    <property type="entry name" value="MutL/Mlh/Pms-like"/>
</dbReference>